<evidence type="ECO:0000313" key="3">
    <source>
        <dbReference type="Proteomes" id="UP000095395"/>
    </source>
</evidence>
<sequence>MKEEINEKTQYRLMLTVLAIVIVLLLFLVGLLIRHGKQVNPDTIEVKPQQLIMGTELEEIEIIPIDVAYLVCSEEISPTKMVFDFGRNIASSTIKQLGKIDEYIGLLEDIDSLVAKEQVNMKELVIPAHSVYSGTKGLVLEESSIENTFEILGLNRLWFSTEMHIYAWHKEYELFDETEKVENHYILIYYDAFIYLRTQRINSTKEIIELFGGKIEL</sequence>
<keyword evidence="1" id="KW-0472">Membrane</keyword>
<dbReference type="EMBL" id="CYYR01000003">
    <property type="protein sequence ID" value="CUN55637.1"/>
    <property type="molecule type" value="Genomic_DNA"/>
</dbReference>
<name>A0A173XXR0_9FIRM</name>
<proteinExistence type="predicted"/>
<evidence type="ECO:0000256" key="1">
    <source>
        <dbReference type="SAM" id="Phobius"/>
    </source>
</evidence>
<reference evidence="2 3" key="1">
    <citation type="submission" date="2015-09" db="EMBL/GenBank/DDBJ databases">
        <authorList>
            <consortium name="Pathogen Informatics"/>
        </authorList>
    </citation>
    <scope>NUCLEOTIDE SEQUENCE [LARGE SCALE GENOMIC DNA]</scope>
    <source>
        <strain evidence="2 3">2789STDY5608835</strain>
    </source>
</reference>
<keyword evidence="1" id="KW-1133">Transmembrane helix</keyword>
<dbReference type="Proteomes" id="UP000095395">
    <property type="component" value="Unassembled WGS sequence"/>
</dbReference>
<dbReference type="RefSeq" id="WP_055301466.1">
    <property type="nucleotide sequence ID" value="NZ_CYYR01000003.1"/>
</dbReference>
<feature type="transmembrane region" description="Helical" evidence="1">
    <location>
        <begin position="12"/>
        <end position="33"/>
    </location>
</feature>
<dbReference type="AlphaFoldDB" id="A0A173XXR0"/>
<organism evidence="2 3">
    <name type="scientific">Roseburia inulinivorans</name>
    <dbReference type="NCBI Taxonomy" id="360807"/>
    <lineage>
        <taxon>Bacteria</taxon>
        <taxon>Bacillati</taxon>
        <taxon>Bacillota</taxon>
        <taxon>Clostridia</taxon>
        <taxon>Lachnospirales</taxon>
        <taxon>Lachnospiraceae</taxon>
        <taxon>Roseburia</taxon>
    </lineage>
</organism>
<evidence type="ECO:0000313" key="2">
    <source>
        <dbReference type="EMBL" id="CUN55637.1"/>
    </source>
</evidence>
<accession>A0A173XXR0</accession>
<protein>
    <submittedName>
        <fullName evidence="2">Uncharacterized protein</fullName>
    </submittedName>
</protein>
<keyword evidence="1" id="KW-0812">Transmembrane</keyword>
<gene>
    <name evidence="2" type="ORF">ERS852392_00742</name>
</gene>